<organism evidence="1">
    <name type="scientific">Pseudomonas fluorescens</name>
    <dbReference type="NCBI Taxonomy" id="294"/>
    <lineage>
        <taxon>Bacteria</taxon>
        <taxon>Pseudomonadati</taxon>
        <taxon>Pseudomonadota</taxon>
        <taxon>Gammaproteobacteria</taxon>
        <taxon>Pseudomonadales</taxon>
        <taxon>Pseudomonadaceae</taxon>
        <taxon>Pseudomonas</taxon>
    </lineage>
</organism>
<dbReference type="AlphaFoldDB" id="A0A5E6MJD2"/>
<accession>A0A5E6MJD2</accession>
<reference evidence="1" key="1">
    <citation type="submission" date="2019-09" db="EMBL/GenBank/DDBJ databases">
        <authorList>
            <person name="Chandra G."/>
            <person name="Truman W A."/>
        </authorList>
    </citation>
    <scope>NUCLEOTIDE SEQUENCE</scope>
    <source>
        <strain evidence="1">PS683</strain>
    </source>
</reference>
<protein>
    <submittedName>
        <fullName evidence="1">Uncharacterized protein</fullName>
    </submittedName>
</protein>
<dbReference type="EMBL" id="LR700640">
    <property type="protein sequence ID" value="VVM12637.1"/>
    <property type="molecule type" value="Genomic_DNA"/>
</dbReference>
<gene>
    <name evidence="1" type="ORF">PS683_00914</name>
</gene>
<evidence type="ECO:0000313" key="1">
    <source>
        <dbReference type="EMBL" id="VVM12637.1"/>
    </source>
</evidence>
<sequence>MVVSELDKDVLVGYWDDAELLKLTSELSGSVWGQYAVLAEKMLDILSRNKEVLAEDLSAVAYATELEHKLLVALGDQR</sequence>
<name>A0A5E6MJD2_PSEFL</name>
<proteinExistence type="predicted"/>